<dbReference type="RefSeq" id="WP_343954264.1">
    <property type="nucleotide sequence ID" value="NZ_BAAAHQ010000043.1"/>
</dbReference>
<sequence length="54" mass="5752">MYSDRRPLRRFLVGVAVVILVIFIVRAPEKAATVATAIITGLVSLIDTLAANVG</sequence>
<accession>A0ABP4BER0</accession>
<keyword evidence="1" id="KW-1133">Transmembrane helix</keyword>
<keyword evidence="3" id="KW-1185">Reference proteome</keyword>
<evidence type="ECO:0000313" key="3">
    <source>
        <dbReference type="Proteomes" id="UP001501578"/>
    </source>
</evidence>
<dbReference type="Proteomes" id="UP001501578">
    <property type="component" value="Unassembled WGS sequence"/>
</dbReference>
<comment type="caution">
    <text evidence="2">The sequence shown here is derived from an EMBL/GenBank/DDBJ whole genome shotgun (WGS) entry which is preliminary data.</text>
</comment>
<feature type="transmembrane region" description="Helical" evidence="1">
    <location>
        <begin position="31"/>
        <end position="53"/>
    </location>
</feature>
<proteinExistence type="predicted"/>
<reference evidence="3" key="1">
    <citation type="journal article" date="2019" name="Int. J. Syst. Evol. Microbiol.">
        <title>The Global Catalogue of Microorganisms (GCM) 10K type strain sequencing project: providing services to taxonomists for standard genome sequencing and annotation.</title>
        <authorList>
            <consortium name="The Broad Institute Genomics Platform"/>
            <consortium name="The Broad Institute Genome Sequencing Center for Infectious Disease"/>
            <person name="Wu L."/>
            <person name="Ma J."/>
        </authorList>
    </citation>
    <scope>NUCLEOTIDE SEQUENCE [LARGE SCALE GENOMIC DNA]</scope>
    <source>
        <strain evidence="3">JCM 11136</strain>
    </source>
</reference>
<name>A0ABP4BER0_9ACTN</name>
<keyword evidence="1" id="KW-0812">Transmembrane</keyword>
<organism evidence="2 3">
    <name type="scientific">Nonomuraea longicatena</name>
    <dbReference type="NCBI Taxonomy" id="83682"/>
    <lineage>
        <taxon>Bacteria</taxon>
        <taxon>Bacillati</taxon>
        <taxon>Actinomycetota</taxon>
        <taxon>Actinomycetes</taxon>
        <taxon>Streptosporangiales</taxon>
        <taxon>Streptosporangiaceae</taxon>
        <taxon>Nonomuraea</taxon>
    </lineage>
</organism>
<evidence type="ECO:0000256" key="1">
    <source>
        <dbReference type="SAM" id="Phobius"/>
    </source>
</evidence>
<gene>
    <name evidence="2" type="ORF">GCM10009560_67260</name>
</gene>
<keyword evidence="1" id="KW-0472">Membrane</keyword>
<evidence type="ECO:0000313" key="2">
    <source>
        <dbReference type="EMBL" id="GAA0949219.1"/>
    </source>
</evidence>
<feature type="transmembrane region" description="Helical" evidence="1">
    <location>
        <begin position="7"/>
        <end position="25"/>
    </location>
</feature>
<protein>
    <submittedName>
        <fullName evidence="2">Uncharacterized protein</fullName>
    </submittedName>
</protein>
<dbReference type="EMBL" id="BAAAHQ010000043">
    <property type="protein sequence ID" value="GAA0949219.1"/>
    <property type="molecule type" value="Genomic_DNA"/>
</dbReference>